<sequence length="153" mass="17046">MRDENSTLVLDGCLVQSKSRISSMTFRQGVVLSLCLHVLVFGIVYKIGLFSNDKTIHQGYSKKLIIEIVNKGTRKNVKQPSAVKKDKLIAPDAVLQKSQVVNNSKANNLNKEKYNRSKKEELIVENSIAISNKKQNQKGDHKSNVKVDGCGSF</sequence>
<dbReference type="Proteomes" id="UP000257039">
    <property type="component" value="Unassembled WGS sequence"/>
</dbReference>
<evidence type="ECO:0000256" key="1">
    <source>
        <dbReference type="SAM" id="MobiDB-lite"/>
    </source>
</evidence>
<feature type="region of interest" description="Disordered" evidence="1">
    <location>
        <begin position="133"/>
        <end position="153"/>
    </location>
</feature>
<dbReference type="EMBL" id="NDXW01000001">
    <property type="protein sequence ID" value="RDH45218.1"/>
    <property type="molecule type" value="Genomic_DNA"/>
</dbReference>
<keyword evidence="2" id="KW-0472">Membrane</keyword>
<comment type="caution">
    <text evidence="3">The sequence shown here is derived from an EMBL/GenBank/DDBJ whole genome shotgun (WGS) entry which is preliminary data.</text>
</comment>
<protein>
    <submittedName>
        <fullName evidence="3">Uncharacterized protein</fullName>
    </submittedName>
</protein>
<name>A0A4P9VP12_9GAMM</name>
<reference evidence="3 4" key="1">
    <citation type="submission" date="2017-04" db="EMBL/GenBank/DDBJ databases">
        <title>Draft genome sequence of Zooshikella ganghwensis VG4 isolated from Red Sea sediments.</title>
        <authorList>
            <person name="Rehman Z."/>
            <person name="Alam I."/>
            <person name="Kamau A."/>
            <person name="Bajic V."/>
            <person name="Leiknes T."/>
        </authorList>
    </citation>
    <scope>NUCLEOTIDE SEQUENCE [LARGE SCALE GENOMIC DNA]</scope>
    <source>
        <strain evidence="3 4">VG4</strain>
    </source>
</reference>
<dbReference type="RefSeq" id="WP_094788211.1">
    <property type="nucleotide sequence ID" value="NZ_NDXW01000001.1"/>
</dbReference>
<dbReference type="AlphaFoldDB" id="A0A4P9VP12"/>
<accession>A0A4P9VP12</accession>
<evidence type="ECO:0000313" key="3">
    <source>
        <dbReference type="EMBL" id="RDH45218.1"/>
    </source>
</evidence>
<feature type="transmembrane region" description="Helical" evidence="2">
    <location>
        <begin position="26"/>
        <end position="45"/>
    </location>
</feature>
<proteinExistence type="predicted"/>
<gene>
    <name evidence="3" type="ORF">B9G39_18200</name>
</gene>
<keyword evidence="4" id="KW-1185">Reference proteome</keyword>
<organism evidence="3 4">
    <name type="scientific">Zooshikella ganghwensis</name>
    <dbReference type="NCBI Taxonomy" id="202772"/>
    <lineage>
        <taxon>Bacteria</taxon>
        <taxon>Pseudomonadati</taxon>
        <taxon>Pseudomonadota</taxon>
        <taxon>Gammaproteobacteria</taxon>
        <taxon>Oceanospirillales</taxon>
        <taxon>Zooshikellaceae</taxon>
        <taxon>Zooshikella</taxon>
    </lineage>
</organism>
<evidence type="ECO:0000256" key="2">
    <source>
        <dbReference type="SAM" id="Phobius"/>
    </source>
</evidence>
<keyword evidence="2" id="KW-1133">Transmembrane helix</keyword>
<keyword evidence="2" id="KW-0812">Transmembrane</keyword>
<evidence type="ECO:0000313" key="4">
    <source>
        <dbReference type="Proteomes" id="UP000257039"/>
    </source>
</evidence>